<evidence type="ECO:0000313" key="2">
    <source>
        <dbReference type="Proteomes" id="UP001174934"/>
    </source>
</evidence>
<proteinExistence type="predicted"/>
<dbReference type="Proteomes" id="UP001174934">
    <property type="component" value="Unassembled WGS sequence"/>
</dbReference>
<accession>A0AA39WZY2</accession>
<dbReference type="EMBL" id="JAULSR010000003">
    <property type="protein sequence ID" value="KAK0624734.1"/>
    <property type="molecule type" value="Genomic_DNA"/>
</dbReference>
<protein>
    <submittedName>
        <fullName evidence="1">Uncharacterized protein</fullName>
    </submittedName>
</protein>
<keyword evidence="2" id="KW-1185">Reference proteome</keyword>
<name>A0AA39WZY2_9PEZI</name>
<organism evidence="1 2">
    <name type="scientific">Bombardia bombarda</name>
    <dbReference type="NCBI Taxonomy" id="252184"/>
    <lineage>
        <taxon>Eukaryota</taxon>
        <taxon>Fungi</taxon>
        <taxon>Dikarya</taxon>
        <taxon>Ascomycota</taxon>
        <taxon>Pezizomycotina</taxon>
        <taxon>Sordariomycetes</taxon>
        <taxon>Sordariomycetidae</taxon>
        <taxon>Sordariales</taxon>
        <taxon>Lasiosphaeriaceae</taxon>
        <taxon>Bombardia</taxon>
    </lineage>
</organism>
<gene>
    <name evidence="1" type="ORF">B0T17DRAFT_491901</name>
</gene>
<evidence type="ECO:0000313" key="1">
    <source>
        <dbReference type="EMBL" id="KAK0624734.1"/>
    </source>
</evidence>
<sequence>REENCREGLVGLALKGRVGPKAPKHPIRGGREFCSLSRLPSTSPARQPQRVAPVSSSWHLTLLGWCLVSSSSRASFLPLNQRPGSPSPF</sequence>
<comment type="caution">
    <text evidence="1">The sequence shown here is derived from an EMBL/GenBank/DDBJ whole genome shotgun (WGS) entry which is preliminary data.</text>
</comment>
<dbReference type="AlphaFoldDB" id="A0AA39WZY2"/>
<feature type="non-terminal residue" evidence="1">
    <location>
        <position position="1"/>
    </location>
</feature>
<reference evidence="1" key="1">
    <citation type="submission" date="2023-06" db="EMBL/GenBank/DDBJ databases">
        <title>Genome-scale phylogeny and comparative genomics of the fungal order Sordariales.</title>
        <authorList>
            <consortium name="Lawrence Berkeley National Laboratory"/>
            <person name="Hensen N."/>
            <person name="Bonometti L."/>
            <person name="Westerberg I."/>
            <person name="Brannstrom I.O."/>
            <person name="Guillou S."/>
            <person name="Cros-Aarteil S."/>
            <person name="Calhoun S."/>
            <person name="Haridas S."/>
            <person name="Kuo A."/>
            <person name="Mondo S."/>
            <person name="Pangilinan J."/>
            <person name="Riley R."/>
            <person name="LaButti K."/>
            <person name="Andreopoulos B."/>
            <person name="Lipzen A."/>
            <person name="Chen C."/>
            <person name="Yanf M."/>
            <person name="Daum C."/>
            <person name="Ng V."/>
            <person name="Clum A."/>
            <person name="Steindorff A."/>
            <person name="Ohm R."/>
            <person name="Martin F."/>
            <person name="Silar P."/>
            <person name="Natvig D."/>
            <person name="Lalanne C."/>
            <person name="Gautier V."/>
            <person name="Ament-velasquez S.L."/>
            <person name="Kruys A."/>
            <person name="Hutchinson M.I."/>
            <person name="Powell A.J."/>
            <person name="Barry K."/>
            <person name="Miller A.N."/>
            <person name="Grigoriev I.V."/>
            <person name="Debuchy R."/>
            <person name="Gladieux P."/>
            <person name="Thoren M.H."/>
            <person name="Johannesson H."/>
        </authorList>
    </citation>
    <scope>NUCLEOTIDE SEQUENCE</scope>
    <source>
        <strain evidence="1">SMH3391-2</strain>
    </source>
</reference>